<dbReference type="AlphaFoldDB" id="A0A5P0ZGI2"/>
<protein>
    <submittedName>
        <fullName evidence="1">Uncharacterized protein</fullName>
    </submittedName>
</protein>
<name>A0A5P0ZGI2_9LACO</name>
<dbReference type="Proteomes" id="UP000380386">
    <property type="component" value="Unassembled WGS sequence"/>
</dbReference>
<organism evidence="1 2">
    <name type="scientific">Companilactobacillus mishanensis</name>
    <dbReference type="NCBI Taxonomy" id="2486008"/>
    <lineage>
        <taxon>Bacteria</taxon>
        <taxon>Bacillati</taxon>
        <taxon>Bacillota</taxon>
        <taxon>Bacilli</taxon>
        <taxon>Lactobacillales</taxon>
        <taxon>Lactobacillaceae</taxon>
        <taxon>Companilactobacillus</taxon>
    </lineage>
</organism>
<proteinExistence type="predicted"/>
<evidence type="ECO:0000313" key="2">
    <source>
        <dbReference type="Proteomes" id="UP000380386"/>
    </source>
</evidence>
<dbReference type="RefSeq" id="WP_153382539.1">
    <property type="nucleotide sequence ID" value="NZ_VDFM01000003.1"/>
</dbReference>
<comment type="caution">
    <text evidence="1">The sequence shown here is derived from an EMBL/GenBank/DDBJ whole genome shotgun (WGS) entry which is preliminary data.</text>
</comment>
<dbReference type="OrthoDB" id="2329897at2"/>
<sequence length="82" mass="9357">MTCQYCDLKGWDYGGFTCSTKSFNGNHESATVVKTIHDLSVTLLLDGKPKPDQYYLLVNGEDFKFHPINYCPMCGRKLEDEK</sequence>
<evidence type="ECO:0000313" key="1">
    <source>
        <dbReference type="EMBL" id="MQS52157.1"/>
    </source>
</evidence>
<reference evidence="1 2" key="1">
    <citation type="journal article" date="2019" name="Syst. Appl. Microbiol.">
        <title>Polyphasic characterization of two novel Lactobacillus spp. isolated from blown salami packages: Description of Lactobacillus halodurans sp. nov. and Lactobacillus salsicarnum sp. nov.</title>
        <authorList>
            <person name="Schuster J.A."/>
            <person name="Klingl A."/>
            <person name="Vogel R.F."/>
            <person name="Ehrmann M.A."/>
        </authorList>
    </citation>
    <scope>NUCLEOTIDE SEQUENCE [LARGE SCALE GENOMIC DNA]</scope>
    <source>
        <strain evidence="1 2">TMW 1.2118</strain>
    </source>
</reference>
<accession>A0A5P0ZGI2</accession>
<gene>
    <name evidence="1" type="ORF">FHL02_03885</name>
</gene>
<dbReference type="EMBL" id="VDFM01000003">
    <property type="protein sequence ID" value="MQS52157.1"/>
    <property type="molecule type" value="Genomic_DNA"/>
</dbReference>